<feature type="compositionally biased region" description="Basic and acidic residues" evidence="1">
    <location>
        <begin position="1"/>
        <end position="15"/>
    </location>
</feature>
<sequence length="350" mass="37951">MEDMLQQEREERIHTQDSPPLDPSLAPILVFGSGHGGVEAGEETTTNDGSGTSGFLYSIPKRQLLPAAGFGYLNSDASWITPQGWVLTLDPRTRDACLRDPFTSGAVVPLPRDREGLLPSNNEHSRCLLSTRRPADDPAGCVVLVLHLGRPVLWHCSCGSPGPGLPSPSWSRHEYPSELITASSRGVAMWDMSMLTAARGRFYTSVVSDDRLVTLEFSPAGRPVFSTPRAAITPWLSGCFRVGLVESRGDLFAVRFSLELARGKGVVDIFVYKLVFSDNAWVKVAQLGDSRVFFLGKGTVGASMAAEVGLKENCIYFTNEDDKGLYVYDMEQGSITLHNPAPAPQPAPAP</sequence>
<organism evidence="3 4">
    <name type="scientific">Panicum virgatum</name>
    <name type="common">Blackwell switchgrass</name>
    <dbReference type="NCBI Taxonomy" id="38727"/>
    <lineage>
        <taxon>Eukaryota</taxon>
        <taxon>Viridiplantae</taxon>
        <taxon>Streptophyta</taxon>
        <taxon>Embryophyta</taxon>
        <taxon>Tracheophyta</taxon>
        <taxon>Spermatophyta</taxon>
        <taxon>Magnoliopsida</taxon>
        <taxon>Liliopsida</taxon>
        <taxon>Poales</taxon>
        <taxon>Poaceae</taxon>
        <taxon>PACMAD clade</taxon>
        <taxon>Panicoideae</taxon>
        <taxon>Panicodae</taxon>
        <taxon>Paniceae</taxon>
        <taxon>Panicinae</taxon>
        <taxon>Panicum</taxon>
        <taxon>Panicum sect. Hiantes</taxon>
    </lineage>
</organism>
<dbReference type="Pfam" id="PF03478">
    <property type="entry name" value="Beta-prop_KIB1-4"/>
    <property type="match status" value="1"/>
</dbReference>
<feature type="region of interest" description="Disordered" evidence="1">
    <location>
        <begin position="1"/>
        <end position="52"/>
    </location>
</feature>
<evidence type="ECO:0000256" key="1">
    <source>
        <dbReference type="SAM" id="MobiDB-lite"/>
    </source>
</evidence>
<dbReference type="AlphaFoldDB" id="A0A8T0VJM7"/>
<dbReference type="PANTHER" id="PTHR33127">
    <property type="entry name" value="TRANSMEMBRANE PROTEIN"/>
    <property type="match status" value="1"/>
</dbReference>
<feature type="non-terminal residue" evidence="3">
    <location>
        <position position="350"/>
    </location>
</feature>
<evidence type="ECO:0000259" key="2">
    <source>
        <dbReference type="Pfam" id="PF03478"/>
    </source>
</evidence>
<dbReference type="InterPro" id="IPR005174">
    <property type="entry name" value="KIB1-4_b-propeller"/>
</dbReference>
<evidence type="ECO:0000313" key="4">
    <source>
        <dbReference type="Proteomes" id="UP000823388"/>
    </source>
</evidence>
<keyword evidence="4" id="KW-1185">Reference proteome</keyword>
<proteinExistence type="predicted"/>
<dbReference type="Proteomes" id="UP000823388">
    <property type="component" value="Chromosome 2N"/>
</dbReference>
<accession>A0A8T0VJM7</accession>
<feature type="compositionally biased region" description="Polar residues" evidence="1">
    <location>
        <begin position="43"/>
        <end position="52"/>
    </location>
</feature>
<dbReference type="EMBL" id="CM029040">
    <property type="protein sequence ID" value="KAG2634855.1"/>
    <property type="molecule type" value="Genomic_DNA"/>
</dbReference>
<protein>
    <recommendedName>
        <fullName evidence="2">KIB1-4 beta-propeller domain-containing protein</fullName>
    </recommendedName>
</protein>
<feature type="domain" description="KIB1-4 beta-propeller" evidence="2">
    <location>
        <begin position="72"/>
        <end position="329"/>
    </location>
</feature>
<comment type="caution">
    <text evidence="3">The sequence shown here is derived from an EMBL/GenBank/DDBJ whole genome shotgun (WGS) entry which is preliminary data.</text>
</comment>
<dbReference type="PANTHER" id="PTHR33127:SF75">
    <property type="entry name" value="DUF295 DOMAIN-CONTAINING PROTEIN"/>
    <property type="match status" value="1"/>
</dbReference>
<reference evidence="3" key="1">
    <citation type="submission" date="2020-05" db="EMBL/GenBank/DDBJ databases">
        <title>WGS assembly of Panicum virgatum.</title>
        <authorList>
            <person name="Lovell J.T."/>
            <person name="Jenkins J."/>
            <person name="Shu S."/>
            <person name="Juenger T.E."/>
            <person name="Schmutz J."/>
        </authorList>
    </citation>
    <scope>NUCLEOTIDE SEQUENCE</scope>
    <source>
        <strain evidence="3">AP13</strain>
    </source>
</reference>
<gene>
    <name evidence="3" type="ORF">PVAP13_2NG330000</name>
</gene>
<name>A0A8T0VJM7_PANVG</name>
<evidence type="ECO:0000313" key="3">
    <source>
        <dbReference type="EMBL" id="KAG2634855.1"/>
    </source>
</evidence>